<name>A0ACC2BVN3_DIPCM</name>
<organism evidence="1 2">
    <name type="scientific">Diphasiastrum complanatum</name>
    <name type="common">Issler's clubmoss</name>
    <name type="synonym">Lycopodium complanatum</name>
    <dbReference type="NCBI Taxonomy" id="34168"/>
    <lineage>
        <taxon>Eukaryota</taxon>
        <taxon>Viridiplantae</taxon>
        <taxon>Streptophyta</taxon>
        <taxon>Embryophyta</taxon>
        <taxon>Tracheophyta</taxon>
        <taxon>Lycopodiopsida</taxon>
        <taxon>Lycopodiales</taxon>
        <taxon>Lycopodiaceae</taxon>
        <taxon>Lycopodioideae</taxon>
        <taxon>Diphasiastrum</taxon>
    </lineage>
</organism>
<evidence type="ECO:0000313" key="2">
    <source>
        <dbReference type="Proteomes" id="UP001162992"/>
    </source>
</evidence>
<comment type="caution">
    <text evidence="1">The sequence shown here is derived from an EMBL/GenBank/DDBJ whole genome shotgun (WGS) entry which is preliminary data.</text>
</comment>
<accession>A0ACC2BVN3</accession>
<protein>
    <submittedName>
        <fullName evidence="1">Uncharacterized protein</fullName>
    </submittedName>
</protein>
<dbReference type="Proteomes" id="UP001162992">
    <property type="component" value="Chromosome 13"/>
</dbReference>
<sequence>MSSYEKVKGGKLSFKGGIGVDKIIQKKKKKKRKGKSKLEEEEEDPDKEEDGVDMNGKDPSSEKKEAAVVGGFEIDTGTGFAPDGKKSKHYEELFPVETKRFGYAVPEVQSREAALDERVKRKADRYCK</sequence>
<proteinExistence type="predicted"/>
<evidence type="ECO:0000313" key="1">
    <source>
        <dbReference type="EMBL" id="KAJ7533848.1"/>
    </source>
</evidence>
<reference evidence="2" key="1">
    <citation type="journal article" date="2024" name="Proc. Natl. Acad. Sci. U.S.A.">
        <title>Extraordinary preservation of gene collinearity over three hundred million years revealed in homosporous lycophytes.</title>
        <authorList>
            <person name="Li C."/>
            <person name="Wickell D."/>
            <person name="Kuo L.Y."/>
            <person name="Chen X."/>
            <person name="Nie B."/>
            <person name="Liao X."/>
            <person name="Peng D."/>
            <person name="Ji J."/>
            <person name="Jenkins J."/>
            <person name="Williams M."/>
            <person name="Shu S."/>
            <person name="Plott C."/>
            <person name="Barry K."/>
            <person name="Rajasekar S."/>
            <person name="Grimwood J."/>
            <person name="Han X."/>
            <person name="Sun S."/>
            <person name="Hou Z."/>
            <person name="He W."/>
            <person name="Dai G."/>
            <person name="Sun C."/>
            <person name="Schmutz J."/>
            <person name="Leebens-Mack J.H."/>
            <person name="Li F.W."/>
            <person name="Wang L."/>
        </authorList>
    </citation>
    <scope>NUCLEOTIDE SEQUENCE [LARGE SCALE GENOMIC DNA]</scope>
    <source>
        <strain evidence="2">cv. PW_Plant_1</strain>
    </source>
</reference>
<gene>
    <name evidence="1" type="ORF">O6H91_13G067400</name>
</gene>
<dbReference type="EMBL" id="CM055104">
    <property type="protein sequence ID" value="KAJ7533848.1"/>
    <property type="molecule type" value="Genomic_DNA"/>
</dbReference>
<keyword evidence="2" id="KW-1185">Reference proteome</keyword>